<keyword evidence="9" id="KW-0406">Ion transport</keyword>
<feature type="transmembrane region" description="Helical" evidence="13">
    <location>
        <begin position="73"/>
        <end position="94"/>
    </location>
</feature>
<comment type="similarity">
    <text evidence="13">Belongs to the NiCoT transporter (TC 2.A.52) family.</text>
</comment>
<evidence type="ECO:0000256" key="4">
    <source>
        <dbReference type="ARBA" id="ARBA00022448"/>
    </source>
</evidence>
<evidence type="ECO:0000256" key="8">
    <source>
        <dbReference type="ARBA" id="ARBA00022989"/>
    </source>
</evidence>
<dbReference type="Pfam" id="PF03824">
    <property type="entry name" value="NicO"/>
    <property type="match status" value="1"/>
</dbReference>
<dbReference type="PANTHER" id="PTHR40659:SF1">
    <property type="entry name" value="NICKEL_COBALT EFFLUX SYSTEM RCNA"/>
    <property type="match status" value="1"/>
</dbReference>
<name>A0ABT8QSA1_9FIRM</name>
<keyword evidence="15" id="KW-1185">Reference proteome</keyword>
<reference evidence="14" key="1">
    <citation type="submission" date="2022-05" db="EMBL/GenBank/DDBJ databases">
        <title>Expanded diversity of anoxic marine methylotrophy in a Black Sea sulfate reducing microorganism.</title>
        <authorList>
            <person name="Fischer P.Q."/>
            <person name="Stams A.J.M."/>
            <person name="Villanueva L."/>
            <person name="Sousa D.Z."/>
        </authorList>
    </citation>
    <scope>NUCLEOTIDE SEQUENCE</scope>
    <source>
        <strain evidence="14">P130</strain>
    </source>
</reference>
<evidence type="ECO:0000256" key="10">
    <source>
        <dbReference type="ARBA" id="ARBA00023112"/>
    </source>
</evidence>
<keyword evidence="6" id="KW-0533">Nickel</keyword>
<dbReference type="InterPro" id="IPR051224">
    <property type="entry name" value="NiCoT_RcnA"/>
</dbReference>
<dbReference type="PANTHER" id="PTHR40659">
    <property type="entry name" value="NICKEL/COBALT EFFLUX SYSTEM RCNA"/>
    <property type="match status" value="1"/>
</dbReference>
<evidence type="ECO:0000256" key="9">
    <source>
        <dbReference type="ARBA" id="ARBA00023065"/>
    </source>
</evidence>
<sequence>MYTFPAVIGLGALHSLEPGHGKGVITAYLISSGAKMKEAIMIGLISALAHTLSIVLLAVSASTAVKVFVPENLIHWLQLISGIVVIYIGLNIITQRLFSNYEKKQKYHNTVHSHHCDSQCNHNHVKLKTNPSSRFDLFLTGFFTGIVPCPSALAILLAAVSADKIPLGLGLVGAFSIGGAITMVAIALFVVRASHTMKKLEKWQVVNRLALVSSCLIIFLGGAVIFQSINHIGVSAF</sequence>
<keyword evidence="3" id="KW-0171">Cobalt transport</keyword>
<evidence type="ECO:0000256" key="1">
    <source>
        <dbReference type="ARBA" id="ARBA00002510"/>
    </source>
</evidence>
<evidence type="ECO:0000256" key="7">
    <source>
        <dbReference type="ARBA" id="ARBA00022692"/>
    </source>
</evidence>
<evidence type="ECO:0000256" key="12">
    <source>
        <dbReference type="ARBA" id="ARBA00023285"/>
    </source>
</evidence>
<evidence type="ECO:0000313" key="14">
    <source>
        <dbReference type="EMBL" id="MDO0824180.1"/>
    </source>
</evidence>
<comment type="caution">
    <text evidence="14">The sequence shown here is derived from an EMBL/GenBank/DDBJ whole genome shotgun (WGS) entry which is preliminary data.</text>
</comment>
<keyword evidence="12" id="KW-0170">Cobalt</keyword>
<dbReference type="RefSeq" id="WP_252469939.1">
    <property type="nucleotide sequence ID" value="NZ_JAMHFY010000012.1"/>
</dbReference>
<comment type="function">
    <text evidence="1">Efflux system for nickel and cobalt.</text>
</comment>
<keyword evidence="8 13" id="KW-1133">Transmembrane helix</keyword>
<keyword evidence="5" id="KW-1003">Cell membrane</keyword>
<comment type="subcellular location">
    <subcellularLocation>
        <location evidence="2 13">Cell membrane</location>
        <topology evidence="2 13">Multi-pass membrane protein</topology>
    </subcellularLocation>
</comment>
<gene>
    <name evidence="14" type="ORF">M8H41_15155</name>
</gene>
<feature type="transmembrane region" description="Helical" evidence="13">
    <location>
        <begin position="137"/>
        <end position="159"/>
    </location>
</feature>
<evidence type="ECO:0000313" key="15">
    <source>
        <dbReference type="Proteomes" id="UP001176021"/>
    </source>
</evidence>
<evidence type="ECO:0000256" key="3">
    <source>
        <dbReference type="ARBA" id="ARBA00022426"/>
    </source>
</evidence>
<protein>
    <recommendedName>
        <fullName evidence="13">Nickel/cobalt efflux system</fullName>
    </recommendedName>
</protein>
<feature type="transmembrane region" description="Helical" evidence="13">
    <location>
        <begin position="209"/>
        <end position="229"/>
    </location>
</feature>
<dbReference type="Proteomes" id="UP001176021">
    <property type="component" value="Unassembled WGS sequence"/>
</dbReference>
<keyword evidence="10" id="KW-0921">Nickel transport</keyword>
<evidence type="ECO:0000256" key="2">
    <source>
        <dbReference type="ARBA" id="ARBA00004651"/>
    </source>
</evidence>
<evidence type="ECO:0000256" key="5">
    <source>
        <dbReference type="ARBA" id="ARBA00022475"/>
    </source>
</evidence>
<keyword evidence="7 13" id="KW-0812">Transmembrane</keyword>
<organism evidence="14 15">
    <name type="scientific">Desulfosporosinus nitroreducens</name>
    <dbReference type="NCBI Taxonomy" id="2018668"/>
    <lineage>
        <taxon>Bacteria</taxon>
        <taxon>Bacillati</taxon>
        <taxon>Bacillota</taxon>
        <taxon>Clostridia</taxon>
        <taxon>Eubacteriales</taxon>
        <taxon>Desulfitobacteriaceae</taxon>
        <taxon>Desulfosporosinus</taxon>
    </lineage>
</organism>
<evidence type="ECO:0000256" key="11">
    <source>
        <dbReference type="ARBA" id="ARBA00023136"/>
    </source>
</evidence>
<feature type="transmembrane region" description="Helical" evidence="13">
    <location>
        <begin position="39"/>
        <end position="61"/>
    </location>
</feature>
<feature type="transmembrane region" description="Helical" evidence="13">
    <location>
        <begin position="165"/>
        <end position="189"/>
    </location>
</feature>
<accession>A0ABT8QSA1</accession>
<proteinExistence type="inferred from homology"/>
<keyword evidence="11 13" id="KW-0472">Membrane</keyword>
<evidence type="ECO:0000256" key="6">
    <source>
        <dbReference type="ARBA" id="ARBA00022596"/>
    </source>
</evidence>
<evidence type="ECO:0000256" key="13">
    <source>
        <dbReference type="RuleBase" id="RU362101"/>
    </source>
</evidence>
<dbReference type="InterPro" id="IPR011541">
    <property type="entry name" value="Ni/Co_transpt_high_affinity"/>
</dbReference>
<keyword evidence="4 13" id="KW-0813">Transport</keyword>
<dbReference type="EMBL" id="JAMJEV010000012">
    <property type="protein sequence ID" value="MDO0824180.1"/>
    <property type="molecule type" value="Genomic_DNA"/>
</dbReference>